<sequence length="134" mass="14706">MRLKTTATLLGLILSLTATASAAKTPLREVAAIDNQMFAVAMAIEISDNCNDIRPRTVKGLAFLWDLAGQAKSMGYTEAEIDAYRKSDAEKARMRARGEAYMRDKGLDPKKKEDLCKLGRMEMAASSQIGSFLK</sequence>
<evidence type="ECO:0000313" key="3">
    <source>
        <dbReference type="Proteomes" id="UP000612855"/>
    </source>
</evidence>
<gene>
    <name evidence="2" type="ORF">GCM10011360_19150</name>
</gene>
<evidence type="ECO:0000256" key="1">
    <source>
        <dbReference type="SAM" id="SignalP"/>
    </source>
</evidence>
<dbReference type="EMBL" id="BMFJ01000001">
    <property type="protein sequence ID" value="GGE31375.1"/>
    <property type="molecule type" value="Genomic_DNA"/>
</dbReference>
<evidence type="ECO:0000313" key="2">
    <source>
        <dbReference type="EMBL" id="GGE31375.1"/>
    </source>
</evidence>
<protein>
    <recommendedName>
        <fullName evidence="4">DUF5333 domain-containing protein</fullName>
    </recommendedName>
</protein>
<feature type="signal peptide" evidence="1">
    <location>
        <begin position="1"/>
        <end position="22"/>
    </location>
</feature>
<organism evidence="2 3">
    <name type="scientific">Primorskyibacter flagellatus</name>
    <dbReference type="NCBI Taxonomy" id="1387277"/>
    <lineage>
        <taxon>Bacteria</taxon>
        <taxon>Pseudomonadati</taxon>
        <taxon>Pseudomonadota</taxon>
        <taxon>Alphaproteobacteria</taxon>
        <taxon>Rhodobacterales</taxon>
        <taxon>Roseobacteraceae</taxon>
        <taxon>Primorskyibacter</taxon>
    </lineage>
</organism>
<dbReference type="Pfam" id="PF17267">
    <property type="entry name" value="DUF5333"/>
    <property type="match status" value="1"/>
</dbReference>
<dbReference type="AlphaFoldDB" id="A0A917EG48"/>
<reference evidence="3" key="1">
    <citation type="journal article" date="2019" name="Int. J. Syst. Evol. Microbiol.">
        <title>The Global Catalogue of Microorganisms (GCM) 10K type strain sequencing project: providing services to taxonomists for standard genome sequencing and annotation.</title>
        <authorList>
            <consortium name="The Broad Institute Genomics Platform"/>
            <consortium name="The Broad Institute Genome Sequencing Center for Infectious Disease"/>
            <person name="Wu L."/>
            <person name="Ma J."/>
        </authorList>
    </citation>
    <scope>NUCLEOTIDE SEQUENCE [LARGE SCALE GENOMIC DNA]</scope>
    <source>
        <strain evidence="3">CGMCC 1.12664</strain>
    </source>
</reference>
<dbReference type="InterPro" id="IPR020349">
    <property type="entry name" value="Uncharacterised_14.7kDa"/>
</dbReference>
<comment type="caution">
    <text evidence="2">The sequence shown here is derived from an EMBL/GenBank/DDBJ whole genome shotgun (WGS) entry which is preliminary data.</text>
</comment>
<evidence type="ECO:0008006" key="4">
    <source>
        <dbReference type="Google" id="ProtNLM"/>
    </source>
</evidence>
<dbReference type="Proteomes" id="UP000612855">
    <property type="component" value="Unassembled WGS sequence"/>
</dbReference>
<dbReference type="RefSeq" id="WP_188477463.1">
    <property type="nucleotide sequence ID" value="NZ_BMFJ01000001.1"/>
</dbReference>
<proteinExistence type="predicted"/>
<feature type="chain" id="PRO_5037021015" description="DUF5333 domain-containing protein" evidence="1">
    <location>
        <begin position="23"/>
        <end position="134"/>
    </location>
</feature>
<name>A0A917EG48_9RHOB</name>
<keyword evidence="1" id="KW-0732">Signal</keyword>
<accession>A0A917EG48</accession>
<keyword evidence="3" id="KW-1185">Reference proteome</keyword>